<dbReference type="GO" id="GO:0050380">
    <property type="term" value="F:undecaprenyl-diphosphatase activity"/>
    <property type="evidence" value="ECO:0007669"/>
    <property type="project" value="UniProtKB-EC"/>
</dbReference>
<evidence type="ECO:0000256" key="1">
    <source>
        <dbReference type="ARBA" id="ARBA00047594"/>
    </source>
</evidence>
<keyword evidence="6" id="KW-1185">Reference proteome</keyword>
<dbReference type="SMART" id="SM00014">
    <property type="entry name" value="acidPPc"/>
    <property type="match status" value="1"/>
</dbReference>
<dbReference type="Proteomes" id="UP000077628">
    <property type="component" value="Unassembled WGS sequence"/>
</dbReference>
<evidence type="ECO:0000313" key="6">
    <source>
        <dbReference type="Proteomes" id="UP000077628"/>
    </source>
</evidence>
<dbReference type="SUPFAM" id="SSF48317">
    <property type="entry name" value="Acid phosphatase/Vanadium-dependent haloperoxidase"/>
    <property type="match status" value="1"/>
</dbReference>
<dbReference type="InterPro" id="IPR001011">
    <property type="entry name" value="Acid_Pase_classA_bac"/>
</dbReference>
<comment type="similarity">
    <text evidence="2">Belongs to the class A bacterial acid phosphatase family.</text>
</comment>
<dbReference type="PANTHER" id="PTHR14969:SF60">
    <property type="entry name" value="NON-SPECIFIC ACID PHOSPHATASE"/>
    <property type="match status" value="1"/>
</dbReference>
<organism evidence="5 6">
    <name type="scientific">Methylomonas koyamae</name>
    <dbReference type="NCBI Taxonomy" id="702114"/>
    <lineage>
        <taxon>Bacteria</taxon>
        <taxon>Pseudomonadati</taxon>
        <taxon>Pseudomonadota</taxon>
        <taxon>Gammaproteobacteria</taxon>
        <taxon>Methylococcales</taxon>
        <taxon>Methylococcaceae</taxon>
        <taxon>Methylomonas</taxon>
    </lineage>
</organism>
<dbReference type="InterPro" id="IPR000326">
    <property type="entry name" value="PAP2/HPO"/>
</dbReference>
<dbReference type="CDD" id="cd03397">
    <property type="entry name" value="PAP2_acid_phosphatase"/>
    <property type="match status" value="1"/>
</dbReference>
<dbReference type="InterPro" id="IPR036938">
    <property type="entry name" value="PAP2/HPO_sf"/>
</dbReference>
<dbReference type="Pfam" id="PF01569">
    <property type="entry name" value="PAP2"/>
    <property type="match status" value="1"/>
</dbReference>
<comment type="caution">
    <text evidence="5">The sequence shown here is derived from an EMBL/GenBank/DDBJ whole genome shotgun (WGS) entry which is preliminary data.</text>
</comment>
<dbReference type="GO" id="GO:0030288">
    <property type="term" value="C:outer membrane-bounded periplasmic space"/>
    <property type="evidence" value="ECO:0007669"/>
    <property type="project" value="InterPro"/>
</dbReference>
<evidence type="ECO:0000256" key="3">
    <source>
        <dbReference type="SAM" id="MobiDB-lite"/>
    </source>
</evidence>
<evidence type="ECO:0000313" key="5">
    <source>
        <dbReference type="EMBL" id="OAI22042.1"/>
    </source>
</evidence>
<protein>
    <recommendedName>
        <fullName evidence="2">Acid phosphatase</fullName>
        <ecNumber evidence="2">3.1.3.2</ecNumber>
    </recommendedName>
</protein>
<feature type="region of interest" description="Disordered" evidence="3">
    <location>
        <begin position="1"/>
        <end position="23"/>
    </location>
</feature>
<dbReference type="AlphaFoldDB" id="A0A177NW39"/>
<dbReference type="PRINTS" id="PR00483">
    <property type="entry name" value="BACPHPHTASE"/>
</dbReference>
<dbReference type="STRING" id="702114.A1355_22800"/>
<comment type="catalytic activity">
    <reaction evidence="2">
        <text>a phosphate monoester + H2O = an alcohol + phosphate</text>
        <dbReference type="Rhea" id="RHEA:15017"/>
        <dbReference type="ChEBI" id="CHEBI:15377"/>
        <dbReference type="ChEBI" id="CHEBI:30879"/>
        <dbReference type="ChEBI" id="CHEBI:43474"/>
        <dbReference type="ChEBI" id="CHEBI:67140"/>
        <dbReference type="EC" id="3.1.3.2"/>
    </reaction>
</comment>
<evidence type="ECO:0000259" key="4">
    <source>
        <dbReference type="SMART" id="SM00014"/>
    </source>
</evidence>
<dbReference type="Gene3D" id="1.20.144.10">
    <property type="entry name" value="Phosphatidic acid phosphatase type 2/haloperoxidase"/>
    <property type="match status" value="1"/>
</dbReference>
<keyword evidence="2" id="KW-0378">Hydrolase</keyword>
<dbReference type="GO" id="GO:0003993">
    <property type="term" value="F:acid phosphatase activity"/>
    <property type="evidence" value="ECO:0007669"/>
    <property type="project" value="UniProtKB-EC"/>
</dbReference>
<accession>A0A177NW39</accession>
<proteinExistence type="inferred from homology"/>
<dbReference type="EMBL" id="LUUK01000084">
    <property type="protein sequence ID" value="OAI22042.1"/>
    <property type="molecule type" value="Genomic_DNA"/>
</dbReference>
<gene>
    <name evidence="5" type="ORF">A1355_22800</name>
</gene>
<evidence type="ECO:0000256" key="2">
    <source>
        <dbReference type="PIRNR" id="PIRNR000897"/>
    </source>
</evidence>
<dbReference type="EC" id="3.1.3.2" evidence="2"/>
<reference evidence="6" key="1">
    <citation type="submission" date="2016-03" db="EMBL/GenBank/DDBJ databases">
        <authorList>
            <person name="Heylen K."/>
            <person name="De Vos P."/>
            <person name="Vekeman B."/>
        </authorList>
    </citation>
    <scope>NUCLEOTIDE SEQUENCE [LARGE SCALE GENOMIC DNA]</scope>
    <source>
        <strain evidence="6">R-45383</strain>
    </source>
</reference>
<dbReference type="PANTHER" id="PTHR14969">
    <property type="entry name" value="SPHINGOSINE-1-PHOSPHATE PHOSPHOHYDROLASE"/>
    <property type="match status" value="1"/>
</dbReference>
<feature type="domain" description="Phosphatidic acid phosphatase type 2/haloperoxidase" evidence="4">
    <location>
        <begin position="103"/>
        <end position="214"/>
    </location>
</feature>
<sequence>MQDVLADAGATPIPPEIGNRDRGYLPTNAIPDSLGLLPPPPADGSASFALDLIYAQKSFALRNTPAWALAIQDADLSFPNAASAYACALGVPVDEQHTPHLVKLLKKVKQDAGAATGAAKDRYKRPRPFMVNDARFCTPDDRARLEAGGSYPSGHNAIGMAWGLILAELVPARADAILARAQAFGLSRVVCNVHWYSDTVWGRYLGAYTVAKLHADRHFQDDLSQAKDELDDLSEEAVAPNRDCVAERAGIEAQKPLTQ</sequence>
<name>A0A177NW39_9GAMM</name>
<dbReference type="PIRSF" id="PIRSF000897">
    <property type="entry name" value="Acid_Ptase_ClsA"/>
    <property type="match status" value="1"/>
</dbReference>
<comment type="catalytic activity">
    <reaction evidence="1">
        <text>di-trans,octa-cis-undecaprenyl diphosphate + H2O = di-trans,octa-cis-undecaprenyl phosphate + phosphate + H(+)</text>
        <dbReference type="Rhea" id="RHEA:28094"/>
        <dbReference type="ChEBI" id="CHEBI:15377"/>
        <dbReference type="ChEBI" id="CHEBI:15378"/>
        <dbReference type="ChEBI" id="CHEBI:43474"/>
        <dbReference type="ChEBI" id="CHEBI:58405"/>
        <dbReference type="ChEBI" id="CHEBI:60392"/>
        <dbReference type="EC" id="3.6.1.27"/>
    </reaction>
</comment>